<accession>A0A2B7XFJ7</accession>
<organism evidence="3 4">
    <name type="scientific">Helicocarpus griseus UAMH5409</name>
    <dbReference type="NCBI Taxonomy" id="1447875"/>
    <lineage>
        <taxon>Eukaryota</taxon>
        <taxon>Fungi</taxon>
        <taxon>Dikarya</taxon>
        <taxon>Ascomycota</taxon>
        <taxon>Pezizomycotina</taxon>
        <taxon>Eurotiomycetes</taxon>
        <taxon>Eurotiomycetidae</taxon>
        <taxon>Onygenales</taxon>
        <taxon>Ajellomycetaceae</taxon>
        <taxon>Helicocarpus</taxon>
    </lineage>
</organism>
<feature type="compositionally biased region" description="Polar residues" evidence="2">
    <location>
        <begin position="12"/>
        <end position="21"/>
    </location>
</feature>
<keyword evidence="1" id="KW-0175">Coiled coil</keyword>
<dbReference type="EMBL" id="PDNB01000105">
    <property type="protein sequence ID" value="PGH07906.1"/>
    <property type="molecule type" value="Genomic_DNA"/>
</dbReference>
<evidence type="ECO:0000313" key="4">
    <source>
        <dbReference type="Proteomes" id="UP000223968"/>
    </source>
</evidence>
<dbReference type="OrthoDB" id="5326588at2759"/>
<feature type="compositionally biased region" description="Acidic residues" evidence="2">
    <location>
        <begin position="937"/>
        <end position="951"/>
    </location>
</feature>
<reference evidence="3 4" key="1">
    <citation type="submission" date="2017-10" db="EMBL/GenBank/DDBJ databases">
        <title>Comparative genomics in systemic dimorphic fungi from Ajellomycetaceae.</title>
        <authorList>
            <person name="Munoz J.F."/>
            <person name="Mcewen J.G."/>
            <person name="Clay O.K."/>
            <person name="Cuomo C.A."/>
        </authorList>
    </citation>
    <scope>NUCLEOTIDE SEQUENCE [LARGE SCALE GENOMIC DNA]</scope>
    <source>
        <strain evidence="3 4">UAMH5409</strain>
    </source>
</reference>
<feature type="coiled-coil region" evidence="1">
    <location>
        <begin position="180"/>
        <end position="221"/>
    </location>
</feature>
<evidence type="ECO:0000256" key="1">
    <source>
        <dbReference type="SAM" id="Coils"/>
    </source>
</evidence>
<proteinExistence type="predicted"/>
<feature type="compositionally biased region" description="Basic residues" evidence="2">
    <location>
        <begin position="312"/>
        <end position="322"/>
    </location>
</feature>
<name>A0A2B7XFJ7_9EURO</name>
<feature type="region of interest" description="Disordered" evidence="2">
    <location>
        <begin position="275"/>
        <end position="339"/>
    </location>
</feature>
<feature type="compositionally biased region" description="Acidic residues" evidence="2">
    <location>
        <begin position="888"/>
        <end position="914"/>
    </location>
</feature>
<feature type="compositionally biased region" description="Low complexity" evidence="2">
    <location>
        <begin position="1"/>
        <end position="11"/>
    </location>
</feature>
<sequence length="1364" mass="157414">MSALDSSSLSANARTPSLDTDTGYKQCSALSLVDENPCTALATSSNGLFCAFHSRQCHGLYMGYKSRNAKLDEIRSCPPECLAKRSTKLANDFFEDLANESALSEIHDHLLTTYRLLDRVIRARKLHHAHFYAQSMDYGHQKYLDALLQQKVTISIALERVTRRTAEVLYMKRKWFQWTRKCQEEEEKTRENEKKKIKREAALFRRQMKEVDRRMRELRIREGKRQQDNFLQKAYEERLAQDAESWDPIEDVLDNERGTYIDLIEHFLWLAEGQSTETGPEKTDAPPDPSTPSTVESNQAKTSQNPPSTSSKTKKKSRKGKRAGSEGTSSGDPNLDNIESREEMRKRLVEGMIIDGAALLIEGTIDKPEATSDRICRIPADEVQGLLNEISEIKNYLFCRLLLGNAVLLPAALRSSSIQDFFNDPDVTVNDLRDICLKLEQPDLQDIRDACADFSRGNEENAETSDIDDEERQSRMTMKMIGLLAKIAEKRQKRKDTLNAGGGGEGQGTAIDFGKVDDEASNTERKVRVKICGRHIYNYPSAKSMARGGWLHFSIIAKDCNFFRAVELCKSWDEFFELNVLASNTYFPSPSWLLSTGRISHRALIMMDFIPFYVDSKASVLTYFDERTLSRGCANVLREARNYICAQMRRSNPITRRFLQYVSMQTSRMMLVVRDGKTGKIIVKPPEEHAWLFREKVGHRRASRAPWNVLKRVDEAFFNEMERRRAFRLGFDDFYDLYIWSSAPGDPFDALHSSVSEMLFKAHRVTSAPEILGDAAPYLKTLTTDPETRRVRDIKPVEQVESVYDVYASEDTTIRFHTNKGRIGTGLPRQVKYNEADALEDAVLFPEELTGEATSNRMKMMSNRLTDFEQGRMKDYARRFAYDLDTDEEYDSDEFNSEEYYSDDDEDDWEESDFSETSSVNENAAIQPEENDKGQDEDNGEDKEKEDDLSDEQPSNNLLEEFLEGLEKANETLEHFGPGPNDDEDMHGEILEFIDREKAKVFKEAWHRGDLEPNGFARWNEILQIRSKCDVNFKYMVATVTNWWKILVFLDYHPGTHSRVRGDARRAYLMTSLFFPVGNAFFEMVEDGSEIKKSLLFDPAQRSKILPDRRGHETPTSRGKEFFKELDEIAEQCQMDKTYLVDALPSEWDDALRPKIAHLFKEGIICLCYEPPGIIPGQAFAGRQKDRPLDLFIDYRATLDEIRMPSNREDPTKISISFLRNKVQTYAASRPKARFSFLRVWSGSHFYPLMIGGDNRFWLSFTDEIGRSWSWRFIPKDMPFSEFSMHDNLQQRLAPFMKVLRNKIVIKRDMVLVFAEDEEQLLLLTAAVSFAIQTRPWRLEVDYWKSFINVDAEFLNGLRDEWYD</sequence>
<evidence type="ECO:0000256" key="2">
    <source>
        <dbReference type="SAM" id="MobiDB-lite"/>
    </source>
</evidence>
<feature type="region of interest" description="Disordered" evidence="2">
    <location>
        <begin position="1"/>
        <end position="21"/>
    </location>
</feature>
<feature type="region of interest" description="Disordered" evidence="2">
    <location>
        <begin position="888"/>
        <end position="955"/>
    </location>
</feature>
<feature type="compositionally biased region" description="Polar residues" evidence="2">
    <location>
        <begin position="295"/>
        <end position="307"/>
    </location>
</feature>
<keyword evidence="4" id="KW-1185">Reference proteome</keyword>
<comment type="caution">
    <text evidence="3">The sequence shown here is derived from an EMBL/GenBank/DDBJ whole genome shotgun (WGS) entry which is preliminary data.</text>
</comment>
<protein>
    <submittedName>
        <fullName evidence="3">Uncharacterized protein</fullName>
    </submittedName>
</protein>
<gene>
    <name evidence="3" type="ORF">AJ79_06113</name>
</gene>
<dbReference type="Proteomes" id="UP000223968">
    <property type="component" value="Unassembled WGS sequence"/>
</dbReference>
<evidence type="ECO:0000313" key="3">
    <source>
        <dbReference type="EMBL" id="PGH07906.1"/>
    </source>
</evidence>